<dbReference type="Pfam" id="PF00173">
    <property type="entry name" value="Cyt-b5"/>
    <property type="match status" value="1"/>
</dbReference>
<feature type="domain" description="Cytochrome b5 heme-binding" evidence="9">
    <location>
        <begin position="16"/>
        <end position="66"/>
    </location>
</feature>
<evidence type="ECO:0000259" key="9">
    <source>
        <dbReference type="Pfam" id="PF00173"/>
    </source>
</evidence>
<dbReference type="InterPro" id="IPR005804">
    <property type="entry name" value="FA_desaturase_dom"/>
</dbReference>
<protein>
    <recommendedName>
        <fullName evidence="12">Cytochrome b5 heme-binding domain-containing protein</fullName>
    </recommendedName>
</protein>
<evidence type="ECO:0000256" key="1">
    <source>
        <dbReference type="ARBA" id="ARBA00004141"/>
    </source>
</evidence>
<proteinExistence type="inferred from homology"/>
<evidence type="ECO:0000256" key="5">
    <source>
        <dbReference type="ARBA" id="ARBA00023002"/>
    </source>
</evidence>
<keyword evidence="3 8" id="KW-0812">Transmembrane</keyword>
<evidence type="ECO:0000256" key="3">
    <source>
        <dbReference type="ARBA" id="ARBA00022692"/>
    </source>
</evidence>
<dbReference type="GO" id="GO:0006629">
    <property type="term" value="P:lipid metabolic process"/>
    <property type="evidence" value="ECO:0007669"/>
    <property type="project" value="UniProtKB-KW"/>
</dbReference>
<comment type="subcellular location">
    <subcellularLocation>
        <location evidence="1">Membrane</location>
        <topology evidence="1">Multi-pass membrane protein</topology>
    </subcellularLocation>
</comment>
<keyword evidence="5" id="KW-0560">Oxidoreductase</keyword>
<feature type="transmembrane region" description="Helical" evidence="8">
    <location>
        <begin position="315"/>
        <end position="334"/>
    </location>
</feature>
<keyword evidence="7 8" id="KW-0472">Membrane</keyword>
<dbReference type="InterPro" id="IPR036400">
    <property type="entry name" value="Cyt_B5-like_heme/steroid_sf"/>
</dbReference>
<evidence type="ECO:0000313" key="11">
    <source>
        <dbReference type="EMBL" id="CAD8650395.1"/>
    </source>
</evidence>
<comment type="similarity">
    <text evidence="2">Belongs to the fatty acid desaturase type 1 family.</text>
</comment>
<dbReference type="PIRSF" id="PIRSF015921">
    <property type="entry name" value="FA_sphinglp_des"/>
    <property type="match status" value="1"/>
</dbReference>
<evidence type="ECO:0000256" key="7">
    <source>
        <dbReference type="ARBA" id="ARBA00023136"/>
    </source>
</evidence>
<organism evidence="11">
    <name type="scientific">Pyramimonas obovata</name>
    <dbReference type="NCBI Taxonomy" id="1411642"/>
    <lineage>
        <taxon>Eukaryota</taxon>
        <taxon>Viridiplantae</taxon>
        <taxon>Chlorophyta</taxon>
        <taxon>Pyramimonadophyceae</taxon>
        <taxon>Pyramimonadales</taxon>
        <taxon>Pyramimonadaceae</taxon>
        <taxon>Pyramimonas</taxon>
        <taxon>Pyramimonas incertae sedis</taxon>
    </lineage>
</organism>
<name>A0A7S0QVE4_9CHLO</name>
<dbReference type="CDD" id="cd03506">
    <property type="entry name" value="Delta6-FADS-like"/>
    <property type="match status" value="1"/>
</dbReference>
<feature type="transmembrane region" description="Helical" evidence="8">
    <location>
        <begin position="259"/>
        <end position="279"/>
    </location>
</feature>
<sequence>MGKGGNASVAAPKKEVLIEGKFYDVTDFKHPGGSIIKFLSGSGADATASYREFHVRSKKADKFLKALPSREASAEEIKLANEFSKLNPPSAEKAAAPLTDLAKVEALNKDFEAFREQLIQEGFFKPNIPHVVKRVTEVAAMFVVASWMMLQTNALVVALGIAIHGIAQGRCGWLMHEGGHYSLTGNISIDRRLQELIYGLGCGMSGAWWRNQHNKHHATPQKLQHDVDLETLPLLAFHSAVTDRNKVKPGSLQAMWLKYQAFLFFPVTSLLVGLGWTTFLHPRHSFRTKHFFELFCMAVRYAGYTALFAPKFGVAGAAALYLATFAMGCNYIFINFSVSHTHLPVSGASEYLHWVVYSAIHTTNIKSSMLCDWWMSFLNFQIEHHLFPSMPQFRHKIISPRVKALFEKHGLVYDVRPYWGAMADTFHNLNDVGTHASHAKAH</sequence>
<keyword evidence="6" id="KW-0443">Lipid metabolism</keyword>
<dbReference type="AlphaFoldDB" id="A0A7S0QVE4"/>
<dbReference type="Pfam" id="PF00487">
    <property type="entry name" value="FA_desaturase"/>
    <property type="match status" value="1"/>
</dbReference>
<dbReference type="Gene3D" id="3.10.120.10">
    <property type="entry name" value="Cytochrome b5-like heme/steroid binding domain"/>
    <property type="match status" value="1"/>
</dbReference>
<dbReference type="PANTHER" id="PTHR19353">
    <property type="entry name" value="FATTY ACID DESATURASE 2"/>
    <property type="match status" value="1"/>
</dbReference>
<accession>A0A7S0QVE4</accession>
<dbReference type="PANTHER" id="PTHR19353:SF88">
    <property type="entry name" value="DELTA(5) FATTY ACID DESATURASE FAT-4"/>
    <property type="match status" value="1"/>
</dbReference>
<feature type="transmembrane region" description="Helical" evidence="8">
    <location>
        <begin position="138"/>
        <end position="167"/>
    </location>
</feature>
<evidence type="ECO:0000256" key="2">
    <source>
        <dbReference type="ARBA" id="ARBA00009295"/>
    </source>
</evidence>
<dbReference type="SUPFAM" id="SSF55856">
    <property type="entry name" value="Cytochrome b5-like heme/steroid binding domain"/>
    <property type="match status" value="1"/>
</dbReference>
<reference evidence="11" key="1">
    <citation type="submission" date="2021-01" db="EMBL/GenBank/DDBJ databases">
        <authorList>
            <person name="Corre E."/>
            <person name="Pelletier E."/>
            <person name="Niang G."/>
            <person name="Scheremetjew M."/>
            <person name="Finn R."/>
            <person name="Kale V."/>
            <person name="Holt S."/>
            <person name="Cochrane G."/>
            <person name="Meng A."/>
            <person name="Brown T."/>
            <person name="Cohen L."/>
        </authorList>
    </citation>
    <scope>NUCLEOTIDE SEQUENCE</scope>
    <source>
        <strain evidence="11">CCMP722</strain>
    </source>
</reference>
<dbReference type="EMBL" id="HBFA01003025">
    <property type="protein sequence ID" value="CAD8650395.1"/>
    <property type="molecule type" value="Transcribed_RNA"/>
</dbReference>
<evidence type="ECO:0000256" key="4">
    <source>
        <dbReference type="ARBA" id="ARBA00022989"/>
    </source>
</evidence>
<evidence type="ECO:0000256" key="6">
    <source>
        <dbReference type="ARBA" id="ARBA00023098"/>
    </source>
</evidence>
<keyword evidence="4 8" id="KW-1133">Transmembrane helix</keyword>
<evidence type="ECO:0000256" key="8">
    <source>
        <dbReference type="SAM" id="Phobius"/>
    </source>
</evidence>
<dbReference type="InterPro" id="IPR001199">
    <property type="entry name" value="Cyt_B5-like_heme/steroid-bd"/>
</dbReference>
<evidence type="ECO:0008006" key="12">
    <source>
        <dbReference type="Google" id="ProtNLM"/>
    </source>
</evidence>
<dbReference type="GO" id="GO:0016020">
    <property type="term" value="C:membrane"/>
    <property type="evidence" value="ECO:0007669"/>
    <property type="project" value="UniProtKB-SubCell"/>
</dbReference>
<dbReference type="InterPro" id="IPR012171">
    <property type="entry name" value="Fatty_acid_desaturase"/>
</dbReference>
<dbReference type="GO" id="GO:0016717">
    <property type="term" value="F:oxidoreductase activity, acting on paired donors, with oxidation of a pair of donors resulting in the reduction of molecular oxygen to two molecules of water"/>
    <property type="evidence" value="ECO:0007669"/>
    <property type="project" value="TreeGrafter"/>
</dbReference>
<evidence type="ECO:0000259" key="10">
    <source>
        <dbReference type="Pfam" id="PF00487"/>
    </source>
</evidence>
<feature type="domain" description="Fatty acid desaturase" evidence="10">
    <location>
        <begin position="155"/>
        <end position="415"/>
    </location>
</feature>
<gene>
    <name evidence="11" type="ORF">POBO1169_LOCUS1516</name>
</gene>